<feature type="transmembrane region" description="Helical" evidence="1">
    <location>
        <begin position="130"/>
        <end position="152"/>
    </location>
</feature>
<feature type="transmembrane region" description="Helical" evidence="1">
    <location>
        <begin position="207"/>
        <end position="226"/>
    </location>
</feature>
<feature type="transmembrane region" description="Helical" evidence="1">
    <location>
        <begin position="98"/>
        <end position="118"/>
    </location>
</feature>
<feature type="transmembrane region" description="Helical" evidence="1">
    <location>
        <begin position="182"/>
        <end position="200"/>
    </location>
</feature>
<dbReference type="GO" id="GO:0016874">
    <property type="term" value="F:ligase activity"/>
    <property type="evidence" value="ECO:0007669"/>
    <property type="project" value="UniProtKB-KW"/>
</dbReference>
<proteinExistence type="predicted"/>
<keyword evidence="2" id="KW-0436">Ligase</keyword>
<organism evidence="2 3">
    <name type="scientific">Hydrogenothermus marinus</name>
    <dbReference type="NCBI Taxonomy" id="133270"/>
    <lineage>
        <taxon>Bacteria</taxon>
        <taxon>Pseudomonadati</taxon>
        <taxon>Aquificota</taxon>
        <taxon>Aquificia</taxon>
        <taxon>Aquificales</taxon>
        <taxon>Hydrogenothermaceae</taxon>
        <taxon>Hydrogenothermus</taxon>
    </lineage>
</organism>
<dbReference type="OrthoDB" id="10596at2"/>
<evidence type="ECO:0000313" key="3">
    <source>
        <dbReference type="Proteomes" id="UP000280842"/>
    </source>
</evidence>
<keyword evidence="3" id="KW-1185">Reference proteome</keyword>
<evidence type="ECO:0000256" key="1">
    <source>
        <dbReference type="SAM" id="Phobius"/>
    </source>
</evidence>
<dbReference type="EMBL" id="REFO01000012">
    <property type="protein sequence ID" value="RMA96048.1"/>
    <property type="molecule type" value="Genomic_DNA"/>
</dbReference>
<keyword evidence="1" id="KW-0472">Membrane</keyword>
<feature type="transmembrane region" description="Helical" evidence="1">
    <location>
        <begin position="48"/>
        <end position="67"/>
    </location>
</feature>
<accession>A0A3M0BMJ4</accession>
<dbReference type="PANTHER" id="PTHR37422:SF13">
    <property type="entry name" value="LIPOPOLYSACCHARIDE BIOSYNTHESIS PROTEIN PA4999-RELATED"/>
    <property type="match status" value="1"/>
</dbReference>
<feature type="transmembrane region" description="Helical" evidence="1">
    <location>
        <begin position="308"/>
        <end position="333"/>
    </location>
</feature>
<keyword evidence="1" id="KW-0812">Transmembrane</keyword>
<name>A0A3M0BMJ4_9AQUI</name>
<comment type="caution">
    <text evidence="2">The sequence shown here is derived from an EMBL/GenBank/DDBJ whole genome shotgun (WGS) entry which is preliminary data.</text>
</comment>
<dbReference type="Proteomes" id="UP000280842">
    <property type="component" value="Unassembled WGS sequence"/>
</dbReference>
<dbReference type="InterPro" id="IPR051533">
    <property type="entry name" value="WaaL-like"/>
</dbReference>
<dbReference type="AlphaFoldDB" id="A0A3M0BMJ4"/>
<evidence type="ECO:0000313" key="2">
    <source>
        <dbReference type="EMBL" id="RMA96048.1"/>
    </source>
</evidence>
<keyword evidence="1" id="KW-1133">Transmembrane helix</keyword>
<protein>
    <submittedName>
        <fullName evidence="2">O-antigen ligase-like membrane protein</fullName>
    </submittedName>
</protein>
<dbReference type="PANTHER" id="PTHR37422">
    <property type="entry name" value="TEICHURONIC ACID BIOSYNTHESIS PROTEIN TUAE"/>
    <property type="match status" value="1"/>
</dbReference>
<gene>
    <name evidence="2" type="ORF">CLV39_1059</name>
</gene>
<reference evidence="2 3" key="1">
    <citation type="submission" date="2018-10" db="EMBL/GenBank/DDBJ databases">
        <title>Genomic Encyclopedia of Archaeal and Bacterial Type Strains, Phase II (KMG-II): from individual species to whole genera.</title>
        <authorList>
            <person name="Goeker M."/>
        </authorList>
    </citation>
    <scope>NUCLEOTIDE SEQUENCE [LARGE SCALE GENOMIC DNA]</scope>
    <source>
        <strain evidence="2 3">VM1</strain>
    </source>
</reference>
<feature type="transmembrane region" description="Helical" evidence="1">
    <location>
        <begin position="345"/>
        <end position="369"/>
    </location>
</feature>
<dbReference type="RefSeq" id="WP_121923186.1">
    <property type="nucleotide sequence ID" value="NZ_REFO01000012.1"/>
</dbReference>
<feature type="transmembrane region" description="Helical" evidence="1">
    <location>
        <begin position="159"/>
        <end position="176"/>
    </location>
</feature>
<sequence length="395" mass="45775">MENKKYIYIYVLSVSAFLSISLFEILVAVGVLWSFYDFFKDKKLEGSLKIPLVSFIGIALISTLINYPKLINKALEEGLFQFLYFFKINPERKFVRNLVFLFIVIGVLLIPVILYHFYKIGVVKPIWGGWFEVGQFYAFMSIMAIGIAIYYLSNKNKKLVMLFSLLFIFFITIEVLSTRRSAILALTISLLIFIFVLYRNKIIKKQIFFAINSIFLISLISGYIYLSKTDPRFQILNYLITHPNEINYQTLNRLSSTRVDIGSDAIKIIENDIKNKNILNLLIGHGIWSGAYLPHEKSPKDYGKYESFILLSEFIEIGLLGIIAEIAIFFIFFKKFIKAKIKNKEDIFAILLFIPLSTHLLGALFTFFWDALLPLYLLLFKIGEKSLEESSQREL</sequence>
<feature type="transmembrane region" description="Helical" evidence="1">
    <location>
        <begin position="7"/>
        <end position="36"/>
    </location>
</feature>